<dbReference type="PROSITE" id="PS51257">
    <property type="entry name" value="PROKAR_LIPOPROTEIN"/>
    <property type="match status" value="1"/>
</dbReference>
<evidence type="ECO:0008006" key="3">
    <source>
        <dbReference type="Google" id="ProtNLM"/>
    </source>
</evidence>
<gene>
    <name evidence="1" type="ORF">SAMN02787073_2020</name>
</gene>
<proteinExistence type="predicted"/>
<dbReference type="RefSeq" id="WP_073173152.1">
    <property type="nucleotide sequence ID" value="NZ_FQVE01000002.1"/>
</dbReference>
<evidence type="ECO:0000313" key="2">
    <source>
        <dbReference type="Proteomes" id="UP000184108"/>
    </source>
</evidence>
<sequence length="160" mass="18092">MKKISFVCCSLLVFTACKNDSKVTTTETVTAKKDSVIVKTQAEENTPTAETKELPTLKECTEKQVEYETEVECIFKNKDLSEVYHTTVKDREIEKAELLLPELPKENITKEINKDGLISISYVVSPKKTDIEFQFEGGVTTLSLEQKDKDVKRVIIHSAD</sequence>
<reference evidence="2" key="1">
    <citation type="submission" date="2016-11" db="EMBL/GenBank/DDBJ databases">
        <authorList>
            <person name="Varghese N."/>
            <person name="Submissions S."/>
        </authorList>
    </citation>
    <scope>NUCLEOTIDE SEQUENCE [LARGE SCALE GENOMIC DNA]</scope>
    <source>
        <strain evidence="2">YR203</strain>
    </source>
</reference>
<dbReference type="EMBL" id="FQVE01000002">
    <property type="protein sequence ID" value="SHF33242.1"/>
    <property type="molecule type" value="Genomic_DNA"/>
</dbReference>
<accession>A0A1M5ATG9</accession>
<dbReference type="Proteomes" id="UP000184108">
    <property type="component" value="Unassembled WGS sequence"/>
</dbReference>
<name>A0A1M5ATG9_9FLAO</name>
<evidence type="ECO:0000313" key="1">
    <source>
        <dbReference type="EMBL" id="SHF33242.1"/>
    </source>
</evidence>
<organism evidence="1 2">
    <name type="scientific">Chryseobacterium vrystaatense</name>
    <dbReference type="NCBI Taxonomy" id="307480"/>
    <lineage>
        <taxon>Bacteria</taxon>
        <taxon>Pseudomonadati</taxon>
        <taxon>Bacteroidota</taxon>
        <taxon>Flavobacteriia</taxon>
        <taxon>Flavobacteriales</taxon>
        <taxon>Weeksellaceae</taxon>
        <taxon>Chryseobacterium group</taxon>
        <taxon>Chryseobacterium</taxon>
    </lineage>
</organism>
<protein>
    <recommendedName>
        <fullName evidence="3">Lipoprotein</fullName>
    </recommendedName>
</protein>
<dbReference type="AlphaFoldDB" id="A0A1M5ATG9"/>